<gene>
    <name evidence="1" type="ordered locus">Jden_2325</name>
</gene>
<evidence type="ECO:0000313" key="2">
    <source>
        <dbReference type="Proteomes" id="UP000000628"/>
    </source>
</evidence>
<organism evidence="1 2">
    <name type="scientific">Jonesia denitrificans (strain ATCC 14870 / DSM 20603 / BCRC 15368 / CIP 55.134 / JCM 11481 / NBRC 15587 / NCTC 10816 / Prevot 55134)</name>
    <name type="common">Listeria denitrificans</name>
    <dbReference type="NCBI Taxonomy" id="471856"/>
    <lineage>
        <taxon>Bacteria</taxon>
        <taxon>Bacillati</taxon>
        <taxon>Actinomycetota</taxon>
        <taxon>Actinomycetes</taxon>
        <taxon>Micrococcales</taxon>
        <taxon>Jonesiaceae</taxon>
        <taxon>Jonesia</taxon>
    </lineage>
</organism>
<accession>C7R272</accession>
<dbReference type="KEGG" id="jde:Jden_2325"/>
<dbReference type="OrthoDB" id="5198499at2"/>
<dbReference type="Proteomes" id="UP000000628">
    <property type="component" value="Chromosome"/>
</dbReference>
<dbReference type="STRING" id="471856.Jden_2325"/>
<proteinExistence type="predicted"/>
<dbReference type="RefSeq" id="WP_015772572.1">
    <property type="nucleotide sequence ID" value="NC_013174.1"/>
</dbReference>
<dbReference type="HOGENOM" id="CLU_1353125_0_0_11"/>
<sequence length="202" mass="21586">MRGATDFMADIAVMIRKQVVDAVPTFRWATVTGANPLRIRFDGETDPLPITPDALVNPPVGARVFVLHWMRRVTVLGRAGGIPDTGWVPFDPSPACQVHAGQQPMYRVRDGVLYMRGAVSLKSGEFGTGYIAVSEPLSVLAGVSNLDWKTSVNLAGAGARLPLRGYVHASTQEIMVAAVSDAVLTPSTYATLNGFSGMDLTD</sequence>
<reference evidence="1 2" key="1">
    <citation type="journal article" date="2009" name="Stand. Genomic Sci.">
        <title>Complete genome sequence of Jonesia denitrificans type strain (Prevot 55134).</title>
        <authorList>
            <person name="Pukall R."/>
            <person name="Gehrich-Schroter G."/>
            <person name="Lapidus A."/>
            <person name="Nolan M."/>
            <person name="Glavina Del Rio T."/>
            <person name="Lucas S."/>
            <person name="Chen F."/>
            <person name="Tice H."/>
            <person name="Pitluck S."/>
            <person name="Cheng J.F."/>
            <person name="Copeland A."/>
            <person name="Saunders E."/>
            <person name="Brettin T."/>
            <person name="Detter J.C."/>
            <person name="Bruce D."/>
            <person name="Goodwin L."/>
            <person name="Pati A."/>
            <person name="Ivanova N."/>
            <person name="Mavromatis K."/>
            <person name="Ovchinnikova G."/>
            <person name="Chen A."/>
            <person name="Palaniappan K."/>
            <person name="Land M."/>
            <person name="Hauser L."/>
            <person name="Chang Y.J."/>
            <person name="Jeffries C.D."/>
            <person name="Chain P."/>
            <person name="Goker M."/>
            <person name="Bristow J."/>
            <person name="Eisen J.A."/>
            <person name="Markowitz V."/>
            <person name="Hugenholtz P."/>
            <person name="Kyrpides N.C."/>
            <person name="Klenk H.P."/>
            <person name="Han C."/>
        </authorList>
    </citation>
    <scope>NUCLEOTIDE SEQUENCE [LARGE SCALE GENOMIC DNA]</scope>
    <source>
        <strain evidence="2">ATCC 14870 / DSM 20603 / BCRC 15368 / CIP 55.134 / JCM 11481 / NBRC 15587 / NCTC 10816 / Prevot 55134</strain>
    </source>
</reference>
<name>C7R272_JONDD</name>
<keyword evidence="2" id="KW-1185">Reference proteome</keyword>
<dbReference type="AlphaFoldDB" id="C7R272"/>
<evidence type="ECO:0000313" key="1">
    <source>
        <dbReference type="EMBL" id="ACV09960.1"/>
    </source>
</evidence>
<dbReference type="EMBL" id="CP001706">
    <property type="protein sequence ID" value="ACV09960.1"/>
    <property type="molecule type" value="Genomic_DNA"/>
</dbReference>
<protein>
    <submittedName>
        <fullName evidence="1">Uncharacterized protein</fullName>
    </submittedName>
</protein>